<evidence type="ECO:0000313" key="4">
    <source>
        <dbReference type="Proteomes" id="UP000464262"/>
    </source>
</evidence>
<dbReference type="KEGG" id="vas:GT360_13690"/>
<organism evidence="3 4">
    <name type="scientific">Vibrio astriarenae</name>
    <dbReference type="NCBI Taxonomy" id="1481923"/>
    <lineage>
        <taxon>Bacteria</taxon>
        <taxon>Pseudomonadati</taxon>
        <taxon>Pseudomonadota</taxon>
        <taxon>Gammaproteobacteria</taxon>
        <taxon>Vibrionales</taxon>
        <taxon>Vibrionaceae</taxon>
        <taxon>Vibrio</taxon>
    </lineage>
</organism>
<dbReference type="Pfam" id="PF01075">
    <property type="entry name" value="Glyco_transf_9"/>
    <property type="match status" value="1"/>
</dbReference>
<name>A0A7Z2T526_9VIBR</name>
<sequence>MKNIAVFVPHRDQFGNITTQLPMLCALREEYPSAEITLYSKTDNSSLLASCGVADHVVNYSSWSTRALLSHVNSKKFEQVYNVYSGSERIHCVVMLSNAKKKYGFSNSKWVHRFGNYDHHIFTQKGKQYIALNNLELVNQVSQKQYDTTIIEKYGSLTEMKPNNVVVLPGGGAGAFKVWDIENYCEVVSELDKQFNGQGQYAFTFVLGPDEAEKQQVIEKQLAGYDNVYIAQSPNITDLIALASKASLVLSNDCGPCHIFQMLKAPMIMVWGWQEIKNGWRSPYHVLTEWYLAHDASWCVFPAEDKKNINAIVPEQVTDIATTYLAKQSL</sequence>
<keyword evidence="1" id="KW-0328">Glycosyltransferase</keyword>
<reference evidence="3 4" key="1">
    <citation type="submission" date="2020-01" db="EMBL/GenBank/DDBJ databases">
        <title>Whole genome and functional gene identification of agarase of Vibrio HN897.</title>
        <authorList>
            <person name="Liu Y."/>
            <person name="Zhao Z."/>
        </authorList>
    </citation>
    <scope>NUCLEOTIDE SEQUENCE [LARGE SCALE GENOMIC DNA]</scope>
    <source>
        <strain evidence="3 4">HN897</strain>
    </source>
</reference>
<evidence type="ECO:0000256" key="2">
    <source>
        <dbReference type="ARBA" id="ARBA00022679"/>
    </source>
</evidence>
<dbReference type="InterPro" id="IPR051199">
    <property type="entry name" value="LPS_LOS_Heptosyltrfase"/>
</dbReference>
<dbReference type="AlphaFoldDB" id="A0A7Z2T526"/>
<dbReference type="CDD" id="cd03789">
    <property type="entry name" value="GT9_LPS_heptosyltransferase"/>
    <property type="match status" value="1"/>
</dbReference>
<evidence type="ECO:0000256" key="1">
    <source>
        <dbReference type="ARBA" id="ARBA00022676"/>
    </source>
</evidence>
<keyword evidence="2 3" id="KW-0808">Transferase</keyword>
<dbReference type="RefSeq" id="WP_164649381.1">
    <property type="nucleotide sequence ID" value="NZ_CP047475.1"/>
</dbReference>
<dbReference type="Proteomes" id="UP000464262">
    <property type="component" value="Chromosome 1"/>
</dbReference>
<dbReference type="Gene3D" id="3.40.50.2000">
    <property type="entry name" value="Glycogen Phosphorylase B"/>
    <property type="match status" value="2"/>
</dbReference>
<dbReference type="PANTHER" id="PTHR30160">
    <property type="entry name" value="TETRAACYLDISACCHARIDE 4'-KINASE-RELATED"/>
    <property type="match status" value="1"/>
</dbReference>
<dbReference type="GO" id="GO:0005829">
    <property type="term" value="C:cytosol"/>
    <property type="evidence" value="ECO:0007669"/>
    <property type="project" value="TreeGrafter"/>
</dbReference>
<keyword evidence="4" id="KW-1185">Reference proteome</keyword>
<gene>
    <name evidence="3" type="ORF">GT360_13690</name>
</gene>
<proteinExistence type="predicted"/>
<dbReference type="GO" id="GO:0009244">
    <property type="term" value="P:lipopolysaccharide core region biosynthetic process"/>
    <property type="evidence" value="ECO:0007669"/>
    <property type="project" value="TreeGrafter"/>
</dbReference>
<evidence type="ECO:0000313" key="3">
    <source>
        <dbReference type="EMBL" id="QIA64476.1"/>
    </source>
</evidence>
<dbReference type="GO" id="GO:0008713">
    <property type="term" value="F:ADP-heptose-lipopolysaccharide heptosyltransferase activity"/>
    <property type="evidence" value="ECO:0007669"/>
    <property type="project" value="TreeGrafter"/>
</dbReference>
<accession>A0A7Z2T526</accession>
<protein>
    <submittedName>
        <fullName evidence="3">Lipopolysaccharide heptosyltransferase family protein</fullName>
    </submittedName>
</protein>
<dbReference type="SUPFAM" id="SSF53756">
    <property type="entry name" value="UDP-Glycosyltransferase/glycogen phosphorylase"/>
    <property type="match status" value="1"/>
</dbReference>
<dbReference type="EMBL" id="CP047475">
    <property type="protein sequence ID" value="QIA64476.1"/>
    <property type="molecule type" value="Genomic_DNA"/>
</dbReference>
<dbReference type="InterPro" id="IPR002201">
    <property type="entry name" value="Glyco_trans_9"/>
</dbReference>